<keyword evidence="2" id="KW-0342">GTP-binding</keyword>
<dbReference type="InterPro" id="IPR027417">
    <property type="entry name" value="P-loop_NTPase"/>
</dbReference>
<feature type="region of interest" description="Disordered" evidence="3">
    <location>
        <begin position="1"/>
        <end position="58"/>
    </location>
</feature>
<accession>A0AAE0D615</accession>
<keyword evidence="6" id="KW-1185">Reference proteome</keyword>
<dbReference type="AlphaFoldDB" id="A0AAE0D615"/>
<evidence type="ECO:0000256" key="1">
    <source>
        <dbReference type="ARBA" id="ARBA00022741"/>
    </source>
</evidence>
<evidence type="ECO:0000259" key="4">
    <source>
        <dbReference type="PROSITE" id="PS51388"/>
    </source>
</evidence>
<dbReference type="GO" id="GO:0016020">
    <property type="term" value="C:membrane"/>
    <property type="evidence" value="ECO:0007669"/>
    <property type="project" value="TreeGrafter"/>
</dbReference>
<dbReference type="GO" id="GO:0016559">
    <property type="term" value="P:peroxisome fission"/>
    <property type="evidence" value="ECO:0007669"/>
    <property type="project" value="TreeGrafter"/>
</dbReference>
<keyword evidence="1" id="KW-0547">Nucleotide-binding</keyword>
<dbReference type="GO" id="GO:0000266">
    <property type="term" value="P:mitochondrial fission"/>
    <property type="evidence" value="ECO:0007669"/>
    <property type="project" value="TreeGrafter"/>
</dbReference>
<dbReference type="InterPro" id="IPR045063">
    <property type="entry name" value="Dynamin_N"/>
</dbReference>
<evidence type="ECO:0000313" key="6">
    <source>
        <dbReference type="Proteomes" id="UP001281614"/>
    </source>
</evidence>
<dbReference type="EMBL" id="VYYT01000250">
    <property type="protein sequence ID" value="KAK2752487.1"/>
    <property type="molecule type" value="Genomic_DNA"/>
</dbReference>
<feature type="domain" description="GED" evidence="4">
    <location>
        <begin position="711"/>
        <end position="804"/>
    </location>
</feature>
<sequence>MAEVAFPSPGLFQSDHGGIGLESPASKGFWDAPSDRSDAESVGDEHFDSVASAPGLNDPQSQEIQEKAISENPFDSKDSKILFDAIDRLQSCGVSQELAIPQLIIAGGQSAGKSSLLQSLTDIPFPVGTGCCTRFATRTVSRRTAPNTVSTVRITIAEPEVPDRFGYPEDHSYRDYVYTTDRLGVDDFKKVMDEVSDAVLEKKIFDQADLLQISTQYMGVRRGKGKGKKNFATQVLRIELSGPSRSHFSILDVPGLISNAVAVNEYEMKAVNRMIDDYMKQPANIVICVADAVNDLARQEIFMKTAVVEKKRLVGVFTKCDMLHDASEIVDIANGTGEYADKSMQDGWFVVRNRSAKDGDDFNLQEAESQLFDQSPWNNIDPRRRGSHMLKKHLGNLLCARIRDTFPNIRDTISRLLAEAESSRQSLGDPRPSHNLRQQYLRDVLERYGEIADRALYFPGFLDDETIRVRAMTRNANETFTREMKEGGHTFDFEDPCIDPIKELANKMSTNYPPVPPQQPDTTATPPTTPPRKGRVGEAPSAKDESAASFAKEIRSQLNIWQTTELPGLINTEVIRVLFMKQSELWERLAEGHINDVGRFVEHAADKILREVCSSSGCEIIQKELSAVISQFQRQSKERALAELREHCRRERESHLQTTDVRFQQKLQAFRSLRLMKAIVSYPPTQGYHSAEDHWAAIFHLFHHSAEENMVNDVHDVVKVYYEISLGNFIEHVTSNITESFISHEKGPLRGLSTKWMFTLTEEEVEKLAREDEHIVQQRNDLDEVIDKLRTADDIVESARTQTRGLSDI</sequence>
<dbReference type="InterPro" id="IPR022812">
    <property type="entry name" value="Dynamin"/>
</dbReference>
<dbReference type="Pfam" id="PF00350">
    <property type="entry name" value="Dynamin_N"/>
    <property type="match status" value="1"/>
</dbReference>
<dbReference type="InterPro" id="IPR001401">
    <property type="entry name" value="Dynamin_GTPase"/>
</dbReference>
<dbReference type="SUPFAM" id="SSF52540">
    <property type="entry name" value="P-loop containing nucleoside triphosphate hydrolases"/>
    <property type="match status" value="1"/>
</dbReference>
<dbReference type="InterPro" id="IPR020850">
    <property type="entry name" value="GED_dom"/>
</dbReference>
<dbReference type="PANTHER" id="PTHR11566">
    <property type="entry name" value="DYNAMIN"/>
    <property type="match status" value="1"/>
</dbReference>
<comment type="caution">
    <text evidence="5">The sequence shown here is derived from an EMBL/GenBank/DDBJ whole genome shotgun (WGS) entry which is preliminary data.</text>
</comment>
<dbReference type="Proteomes" id="UP001281614">
    <property type="component" value="Unassembled WGS sequence"/>
</dbReference>
<evidence type="ECO:0000256" key="2">
    <source>
        <dbReference type="ARBA" id="ARBA00023134"/>
    </source>
</evidence>
<dbReference type="PANTHER" id="PTHR11566:SF21">
    <property type="entry name" value="DYNAMIN RELATED PROTEIN 1, ISOFORM A"/>
    <property type="match status" value="1"/>
</dbReference>
<proteinExistence type="predicted"/>
<reference evidence="5" key="1">
    <citation type="submission" date="2023-02" db="EMBL/GenBank/DDBJ databases">
        <title>Colletotrichum kahawae CIFC_Que2 genome sequencing and assembly.</title>
        <authorList>
            <person name="Baroncelli R."/>
        </authorList>
    </citation>
    <scope>NUCLEOTIDE SEQUENCE</scope>
    <source>
        <strain evidence="5">CIFC_Que2</strain>
    </source>
</reference>
<dbReference type="SMART" id="SM00053">
    <property type="entry name" value="DYNc"/>
    <property type="match status" value="1"/>
</dbReference>
<dbReference type="PRINTS" id="PR00195">
    <property type="entry name" value="DYNAMIN"/>
</dbReference>
<dbReference type="GO" id="GO:0003924">
    <property type="term" value="F:GTPase activity"/>
    <property type="evidence" value="ECO:0007669"/>
    <property type="project" value="InterPro"/>
</dbReference>
<dbReference type="InterPro" id="IPR000375">
    <property type="entry name" value="Dynamin_stalk"/>
</dbReference>
<organism evidence="5 6">
    <name type="scientific">Colletotrichum kahawae</name>
    <name type="common">Coffee berry disease fungus</name>
    <dbReference type="NCBI Taxonomy" id="34407"/>
    <lineage>
        <taxon>Eukaryota</taxon>
        <taxon>Fungi</taxon>
        <taxon>Dikarya</taxon>
        <taxon>Ascomycota</taxon>
        <taxon>Pezizomycotina</taxon>
        <taxon>Sordariomycetes</taxon>
        <taxon>Hypocreomycetidae</taxon>
        <taxon>Glomerellales</taxon>
        <taxon>Glomerellaceae</taxon>
        <taxon>Colletotrichum</taxon>
        <taxon>Colletotrichum gloeosporioides species complex</taxon>
    </lineage>
</organism>
<dbReference type="GO" id="GO:0048312">
    <property type="term" value="P:intracellular distribution of mitochondria"/>
    <property type="evidence" value="ECO:0007669"/>
    <property type="project" value="TreeGrafter"/>
</dbReference>
<gene>
    <name evidence="5" type="ORF">CKAH01_17697</name>
</gene>
<name>A0AAE0D615_COLKA</name>
<dbReference type="Gene3D" id="3.40.50.300">
    <property type="entry name" value="P-loop containing nucleotide triphosphate hydrolases"/>
    <property type="match status" value="1"/>
</dbReference>
<dbReference type="PROSITE" id="PS51388">
    <property type="entry name" value="GED"/>
    <property type="match status" value="1"/>
</dbReference>
<dbReference type="GO" id="GO:0008017">
    <property type="term" value="F:microtubule binding"/>
    <property type="evidence" value="ECO:0007669"/>
    <property type="project" value="TreeGrafter"/>
</dbReference>
<dbReference type="GO" id="GO:0005525">
    <property type="term" value="F:GTP binding"/>
    <property type="evidence" value="ECO:0007669"/>
    <property type="project" value="InterPro"/>
</dbReference>
<protein>
    <submittedName>
        <fullName evidence="5">Dynamin gtpase</fullName>
    </submittedName>
</protein>
<dbReference type="GO" id="GO:0005874">
    <property type="term" value="C:microtubule"/>
    <property type="evidence" value="ECO:0007669"/>
    <property type="project" value="TreeGrafter"/>
</dbReference>
<evidence type="ECO:0000256" key="3">
    <source>
        <dbReference type="SAM" id="MobiDB-lite"/>
    </source>
</evidence>
<feature type="region of interest" description="Disordered" evidence="3">
    <location>
        <begin position="507"/>
        <end position="547"/>
    </location>
</feature>
<dbReference type="GO" id="GO:0006897">
    <property type="term" value="P:endocytosis"/>
    <property type="evidence" value="ECO:0007669"/>
    <property type="project" value="TreeGrafter"/>
</dbReference>
<dbReference type="GO" id="GO:0005739">
    <property type="term" value="C:mitochondrion"/>
    <property type="evidence" value="ECO:0007669"/>
    <property type="project" value="TreeGrafter"/>
</dbReference>
<feature type="compositionally biased region" description="Basic and acidic residues" evidence="3">
    <location>
        <begin position="33"/>
        <end position="48"/>
    </location>
</feature>
<dbReference type="Gene3D" id="1.20.120.1240">
    <property type="entry name" value="Dynamin, middle domain"/>
    <property type="match status" value="1"/>
</dbReference>
<dbReference type="Pfam" id="PF01031">
    <property type="entry name" value="Dynamin_M"/>
    <property type="match status" value="1"/>
</dbReference>
<evidence type="ECO:0000313" key="5">
    <source>
        <dbReference type="EMBL" id="KAK2752487.1"/>
    </source>
</evidence>